<dbReference type="PANTHER" id="PTHR48107">
    <property type="entry name" value="NADPH-DEPENDENT ALDEHYDE REDUCTASE-LIKE PROTEIN, CHLOROPLASTIC-RELATED"/>
    <property type="match status" value="1"/>
</dbReference>
<accession>A0ABQ3BWK1</accession>
<keyword evidence="2" id="KW-0560">Oxidoreductase</keyword>
<comment type="caution">
    <text evidence="4">The sequence shown here is derived from an EMBL/GenBank/DDBJ whole genome shotgun (WGS) entry which is preliminary data.</text>
</comment>
<dbReference type="RefSeq" id="WP_189447803.1">
    <property type="nucleotide sequence ID" value="NZ_BMXY01000001.1"/>
</dbReference>
<dbReference type="Pfam" id="PF13561">
    <property type="entry name" value="adh_short_C2"/>
    <property type="match status" value="1"/>
</dbReference>
<evidence type="ECO:0000256" key="3">
    <source>
        <dbReference type="SAM" id="MobiDB-lite"/>
    </source>
</evidence>
<dbReference type="InterPro" id="IPR020904">
    <property type="entry name" value="Sc_DH/Rdtase_CS"/>
</dbReference>
<dbReference type="SUPFAM" id="SSF51735">
    <property type="entry name" value="NAD(P)-binding Rossmann-fold domains"/>
    <property type="match status" value="1"/>
</dbReference>
<dbReference type="PROSITE" id="PS00061">
    <property type="entry name" value="ADH_SHORT"/>
    <property type="match status" value="1"/>
</dbReference>
<comment type="similarity">
    <text evidence="1">Belongs to the short-chain dehydrogenases/reductases (SDR) family.</text>
</comment>
<reference evidence="5" key="1">
    <citation type="journal article" date="2019" name="Int. J. Syst. Evol. Microbiol.">
        <title>The Global Catalogue of Microorganisms (GCM) 10K type strain sequencing project: providing services to taxonomists for standard genome sequencing and annotation.</title>
        <authorList>
            <consortium name="The Broad Institute Genomics Platform"/>
            <consortium name="The Broad Institute Genome Sequencing Center for Infectious Disease"/>
            <person name="Wu L."/>
            <person name="Ma J."/>
        </authorList>
    </citation>
    <scope>NUCLEOTIDE SEQUENCE [LARGE SCALE GENOMIC DNA]</scope>
    <source>
        <strain evidence="5">KCTC 22558</strain>
    </source>
</reference>
<dbReference type="InterPro" id="IPR036291">
    <property type="entry name" value="NAD(P)-bd_dom_sf"/>
</dbReference>
<dbReference type="PRINTS" id="PR00080">
    <property type="entry name" value="SDRFAMILY"/>
</dbReference>
<name>A0ABQ3BWK1_9GAMM</name>
<feature type="region of interest" description="Disordered" evidence="3">
    <location>
        <begin position="1"/>
        <end position="33"/>
    </location>
</feature>
<dbReference type="EMBL" id="BMXY01000001">
    <property type="protein sequence ID" value="GGZ59858.1"/>
    <property type="molecule type" value="Genomic_DNA"/>
</dbReference>
<protein>
    <submittedName>
        <fullName evidence="4">NAD(P)-dependent oxidoreductase</fullName>
    </submittedName>
</protein>
<evidence type="ECO:0000313" key="5">
    <source>
        <dbReference type="Proteomes" id="UP000643403"/>
    </source>
</evidence>
<dbReference type="Proteomes" id="UP000643403">
    <property type="component" value="Unassembled WGS sequence"/>
</dbReference>
<evidence type="ECO:0000256" key="1">
    <source>
        <dbReference type="ARBA" id="ARBA00006484"/>
    </source>
</evidence>
<feature type="compositionally biased region" description="Polar residues" evidence="3">
    <location>
        <begin position="1"/>
        <end position="16"/>
    </location>
</feature>
<evidence type="ECO:0000313" key="4">
    <source>
        <dbReference type="EMBL" id="GGZ59858.1"/>
    </source>
</evidence>
<dbReference type="PRINTS" id="PR00081">
    <property type="entry name" value="GDHRDH"/>
</dbReference>
<organism evidence="4 5">
    <name type="scientific">Cognatilysobacter xinjiangensis</name>
    <dbReference type="NCBI Taxonomy" id="546892"/>
    <lineage>
        <taxon>Bacteria</taxon>
        <taxon>Pseudomonadati</taxon>
        <taxon>Pseudomonadota</taxon>
        <taxon>Gammaproteobacteria</taxon>
        <taxon>Lysobacterales</taxon>
        <taxon>Lysobacteraceae</taxon>
        <taxon>Cognatilysobacter</taxon>
    </lineage>
</organism>
<sequence length="283" mass="30776">MATRSKSTSKKLTQPGRQRPMDPQPETIRAGYRGSGKLDGKVALVTGGDSGIGRSVAVHFAREGADVAILYLDEDDDARDTARMVEAEGRRCLLLKGDARSEARCRRAVEQTVSKLGALNVLVNNLADHVSQERLEDVSAKQLKTTFENNVYPFFYITRFALEHMREGDAIINTGSVTSFRGSDHLLDYASTKGAIETFTYSLAKNLVKRGIRVNGVAPGPIWTPLVASTYGPKERANFGKETPMGRPGQPSELGPAYVFLACEDSSYVTGQFIHVNGGSFIG</sequence>
<dbReference type="InterPro" id="IPR002347">
    <property type="entry name" value="SDR_fam"/>
</dbReference>
<evidence type="ECO:0000256" key="2">
    <source>
        <dbReference type="ARBA" id="ARBA00023002"/>
    </source>
</evidence>
<proteinExistence type="inferred from homology"/>
<dbReference type="PANTHER" id="PTHR48107:SF16">
    <property type="entry name" value="NADPH-DEPENDENT ALDEHYDE REDUCTASE 1, CHLOROPLASTIC"/>
    <property type="match status" value="1"/>
</dbReference>
<dbReference type="Gene3D" id="3.40.50.720">
    <property type="entry name" value="NAD(P)-binding Rossmann-like Domain"/>
    <property type="match status" value="1"/>
</dbReference>
<gene>
    <name evidence="4" type="ORF">GCM10008101_12120</name>
</gene>
<keyword evidence="5" id="KW-1185">Reference proteome</keyword>